<dbReference type="Proteomes" id="UP001604336">
    <property type="component" value="Unassembled WGS sequence"/>
</dbReference>
<evidence type="ECO:0000256" key="1">
    <source>
        <dbReference type="SAM" id="Phobius"/>
    </source>
</evidence>
<evidence type="ECO:0000313" key="2">
    <source>
        <dbReference type="EMBL" id="KAL2540703.1"/>
    </source>
</evidence>
<evidence type="ECO:0000313" key="3">
    <source>
        <dbReference type="Proteomes" id="UP001604336"/>
    </source>
</evidence>
<dbReference type="EMBL" id="JBFOLK010000001">
    <property type="protein sequence ID" value="KAL2540703.1"/>
    <property type="molecule type" value="Genomic_DNA"/>
</dbReference>
<keyword evidence="1" id="KW-0812">Transmembrane</keyword>
<keyword evidence="1" id="KW-1133">Transmembrane helix</keyword>
<keyword evidence="1" id="KW-0472">Membrane</keyword>
<accession>A0ABD1VTP1</accession>
<keyword evidence="2" id="KW-0328">Glycosyltransferase</keyword>
<dbReference type="AlphaFoldDB" id="A0ABD1VTP1"/>
<organism evidence="2 3">
    <name type="scientific">Abeliophyllum distichum</name>
    <dbReference type="NCBI Taxonomy" id="126358"/>
    <lineage>
        <taxon>Eukaryota</taxon>
        <taxon>Viridiplantae</taxon>
        <taxon>Streptophyta</taxon>
        <taxon>Embryophyta</taxon>
        <taxon>Tracheophyta</taxon>
        <taxon>Spermatophyta</taxon>
        <taxon>Magnoliopsida</taxon>
        <taxon>eudicotyledons</taxon>
        <taxon>Gunneridae</taxon>
        <taxon>Pentapetalae</taxon>
        <taxon>asterids</taxon>
        <taxon>lamiids</taxon>
        <taxon>Lamiales</taxon>
        <taxon>Oleaceae</taxon>
        <taxon>Forsythieae</taxon>
        <taxon>Abeliophyllum</taxon>
    </lineage>
</organism>
<protein>
    <submittedName>
        <fullName evidence="2">Xyloglucan galactosyltransferase KATAMARI1</fullName>
    </submittedName>
</protein>
<feature type="transmembrane region" description="Helical" evidence="1">
    <location>
        <begin position="31"/>
        <end position="53"/>
    </location>
</feature>
<keyword evidence="3" id="KW-1185">Reference proteome</keyword>
<sequence>MFGNLRRRLAGTLPLDDQTEKGPGKNRQSRFCLLASLAALFWFLLLYFHFVVLGGSSTVTQLNPVSLNTKSITTRPNNPNPIPVNRHIATTRPTRKKWKPEYCEIEQCETSACE</sequence>
<reference evidence="3" key="1">
    <citation type="submission" date="2024-07" db="EMBL/GenBank/DDBJ databases">
        <title>Two chromosome-level genome assemblies of Korean endemic species Abeliophyllum distichum and Forsythia ovata (Oleaceae).</title>
        <authorList>
            <person name="Jang H."/>
        </authorList>
    </citation>
    <scope>NUCLEOTIDE SEQUENCE [LARGE SCALE GENOMIC DNA]</scope>
</reference>
<keyword evidence="2" id="KW-0808">Transferase</keyword>
<gene>
    <name evidence="2" type="ORF">Adt_01681</name>
</gene>
<proteinExistence type="predicted"/>
<dbReference type="GO" id="GO:0016757">
    <property type="term" value="F:glycosyltransferase activity"/>
    <property type="evidence" value="ECO:0007669"/>
    <property type="project" value="UniProtKB-KW"/>
</dbReference>
<name>A0ABD1VTP1_9LAMI</name>
<comment type="caution">
    <text evidence="2">The sequence shown here is derived from an EMBL/GenBank/DDBJ whole genome shotgun (WGS) entry which is preliminary data.</text>
</comment>